<dbReference type="Proteomes" id="UP001216907">
    <property type="component" value="Unassembled WGS sequence"/>
</dbReference>
<dbReference type="PROSITE" id="PS50011">
    <property type="entry name" value="PROTEIN_KINASE_DOM"/>
    <property type="match status" value="1"/>
</dbReference>
<dbReference type="InterPro" id="IPR017441">
    <property type="entry name" value="Protein_kinase_ATP_BS"/>
</dbReference>
<evidence type="ECO:0000256" key="1">
    <source>
        <dbReference type="ARBA" id="ARBA00022679"/>
    </source>
</evidence>
<sequence>MSERTIFLAAVEIPDPAARAAYLDEACGDDASLRGRVEELLSAHDAEGSFMARPAAEQYLEGTVSGFPPDAADPESSLVGTHLAGRYVLGPEIGSGGMGTVHRAEQLRPVKRSVAVKLVNPGMDSRTVLARFEAERQALALMDHPNIAKVLDAGATPDGRPFFVMELVNGVPLGRYCDARRLAVADRLDLFRQICGAVQHAHQKGVVHRDLKPSNVLVEDHGGRPTPKVIDFGLAKAVGGTVLTEETLFTAHGSIAGTPLYMAPEQTGPAAGDVDTRADVYALGAILYELLTGTTPIDRTLLKRTALTEVLRVIREDDPPAPSRRLASGDPLPTVAADRRTDPGRLVRLVRGDLDWVVLKALEKDRGRRYESADALSADVERFLNHEPVSAGPPTAVYRARKFVRRNRTAVFAAGLVLLALVAGIVGTTWGLVREAAQRGRAERATDRAFQALDVLTEDALEGLLGRQASWGDRERAFLGRVRDQFERLAAAEGDADAIRRVRAAARLRLGSIQALFGDAKAAEADYRAAIDAFGRLADRSSRANAAQAGRRLGDLLETHGRPADAQAEFARAAAAYDRLTVEFPADPAYRLGAALVRNDAGWGRIEMGAFEAAEDDCRDAAARLGELATADPTNLLYPSERARALHNLYTVLRRTGRAAEAARTLDEAVTLLREADARGKDPRIKLALGKALQSRVALLIDGGDLAGAEPIQREVIALHAALAADYPAAPEHRHELARGQLNLGMLYVRLGRPEAAVAAYRDAASTTLRLSDDFPAVAPYRQLLARARLNMAEQLALEDKNEEAEALLAAALPLVERLHAEAPGSPAYLTGLVATLVRMGAVAEARKDYPRALAYLERADRLRAETPGLLARDPAGPLAEESLLTYLSQVRLDLGDHAAAVVSADELAGLAGPNKALSAYNAGCYYSRASALAAKDPALPPDRRSALAEEYALRAVAHLRTAFSRGFHDRDLITNDADLAPLRDRRDFQDVMTRLPPVQADRPADAPDRPR</sequence>
<keyword evidence="7" id="KW-0812">Transmembrane</keyword>
<evidence type="ECO:0000256" key="2">
    <source>
        <dbReference type="ARBA" id="ARBA00022741"/>
    </source>
</evidence>
<keyword evidence="10" id="KW-1185">Reference proteome</keyword>
<feature type="region of interest" description="Disordered" evidence="6">
    <location>
        <begin position="986"/>
        <end position="1012"/>
    </location>
</feature>
<dbReference type="SUPFAM" id="SSF56112">
    <property type="entry name" value="Protein kinase-like (PK-like)"/>
    <property type="match status" value="1"/>
</dbReference>
<keyword evidence="2 5" id="KW-0547">Nucleotide-binding</keyword>
<evidence type="ECO:0000313" key="10">
    <source>
        <dbReference type="Proteomes" id="UP001216907"/>
    </source>
</evidence>
<reference evidence="9 10" key="1">
    <citation type="submission" date="2023-03" db="EMBL/GenBank/DDBJ databases">
        <title>Paludisphaera mucosa sp. nov. a novel planctomycete from northern fen.</title>
        <authorList>
            <person name="Ivanova A."/>
        </authorList>
    </citation>
    <scope>NUCLEOTIDE SEQUENCE [LARGE SCALE GENOMIC DNA]</scope>
    <source>
        <strain evidence="9 10">Pla2</strain>
    </source>
</reference>
<dbReference type="SUPFAM" id="SSF48452">
    <property type="entry name" value="TPR-like"/>
    <property type="match status" value="1"/>
</dbReference>
<dbReference type="InterPro" id="IPR008271">
    <property type="entry name" value="Ser/Thr_kinase_AS"/>
</dbReference>
<keyword evidence="4 5" id="KW-0067">ATP-binding</keyword>
<accession>A0ABT6FCU7</accession>
<dbReference type="Gene3D" id="1.10.510.10">
    <property type="entry name" value="Transferase(Phosphotransferase) domain 1"/>
    <property type="match status" value="1"/>
</dbReference>
<dbReference type="Gene3D" id="3.30.200.20">
    <property type="entry name" value="Phosphorylase Kinase, domain 1"/>
    <property type="match status" value="1"/>
</dbReference>
<dbReference type="PANTHER" id="PTHR43289">
    <property type="entry name" value="MITOGEN-ACTIVATED PROTEIN KINASE KINASE KINASE 20-RELATED"/>
    <property type="match status" value="1"/>
</dbReference>
<evidence type="ECO:0000256" key="4">
    <source>
        <dbReference type="ARBA" id="ARBA00022840"/>
    </source>
</evidence>
<protein>
    <submittedName>
        <fullName evidence="9">Serine/threonine-protein kinase</fullName>
        <ecNumber evidence="9">2.7.11.1</ecNumber>
    </submittedName>
</protein>
<keyword evidence="3 9" id="KW-0418">Kinase</keyword>
<feature type="region of interest" description="Disordered" evidence="6">
    <location>
        <begin position="318"/>
        <end position="338"/>
    </location>
</feature>
<dbReference type="Gene3D" id="1.25.40.10">
    <property type="entry name" value="Tetratricopeptide repeat domain"/>
    <property type="match status" value="2"/>
</dbReference>
<dbReference type="InterPro" id="IPR019734">
    <property type="entry name" value="TPR_rpt"/>
</dbReference>
<evidence type="ECO:0000256" key="5">
    <source>
        <dbReference type="PROSITE-ProRule" id="PRU10141"/>
    </source>
</evidence>
<keyword evidence="7" id="KW-0472">Membrane</keyword>
<dbReference type="CDD" id="cd14014">
    <property type="entry name" value="STKc_PknB_like"/>
    <property type="match status" value="1"/>
</dbReference>
<evidence type="ECO:0000259" key="8">
    <source>
        <dbReference type="PROSITE" id="PS50011"/>
    </source>
</evidence>
<dbReference type="SMART" id="SM00028">
    <property type="entry name" value="TPR"/>
    <property type="match status" value="5"/>
</dbReference>
<dbReference type="InterPro" id="IPR011009">
    <property type="entry name" value="Kinase-like_dom_sf"/>
</dbReference>
<dbReference type="SMART" id="SM00220">
    <property type="entry name" value="S_TKc"/>
    <property type="match status" value="1"/>
</dbReference>
<name>A0ABT6FCU7_9BACT</name>
<feature type="domain" description="Protein kinase" evidence="8">
    <location>
        <begin position="87"/>
        <end position="384"/>
    </location>
</feature>
<feature type="compositionally biased region" description="Basic and acidic residues" evidence="6">
    <location>
        <begin position="1003"/>
        <end position="1012"/>
    </location>
</feature>
<comment type="caution">
    <text evidence="9">The sequence shown here is derived from an EMBL/GenBank/DDBJ whole genome shotgun (WGS) entry which is preliminary data.</text>
</comment>
<evidence type="ECO:0000256" key="7">
    <source>
        <dbReference type="SAM" id="Phobius"/>
    </source>
</evidence>
<evidence type="ECO:0000256" key="3">
    <source>
        <dbReference type="ARBA" id="ARBA00022777"/>
    </source>
</evidence>
<dbReference type="Pfam" id="PF13181">
    <property type="entry name" value="TPR_8"/>
    <property type="match status" value="1"/>
</dbReference>
<feature type="transmembrane region" description="Helical" evidence="7">
    <location>
        <begin position="409"/>
        <end position="433"/>
    </location>
</feature>
<dbReference type="InterPro" id="IPR011990">
    <property type="entry name" value="TPR-like_helical_dom_sf"/>
</dbReference>
<proteinExistence type="predicted"/>
<gene>
    <name evidence="9" type="ORF">PZE19_15625</name>
</gene>
<dbReference type="PROSITE" id="PS00107">
    <property type="entry name" value="PROTEIN_KINASE_ATP"/>
    <property type="match status" value="1"/>
</dbReference>
<dbReference type="InterPro" id="IPR000719">
    <property type="entry name" value="Prot_kinase_dom"/>
</dbReference>
<dbReference type="PROSITE" id="PS00108">
    <property type="entry name" value="PROTEIN_KINASE_ST"/>
    <property type="match status" value="1"/>
</dbReference>
<dbReference type="PANTHER" id="PTHR43289:SF6">
    <property type="entry name" value="SERINE_THREONINE-PROTEIN KINASE NEKL-3"/>
    <property type="match status" value="1"/>
</dbReference>
<organism evidence="9 10">
    <name type="scientific">Paludisphaera mucosa</name>
    <dbReference type="NCBI Taxonomy" id="3030827"/>
    <lineage>
        <taxon>Bacteria</taxon>
        <taxon>Pseudomonadati</taxon>
        <taxon>Planctomycetota</taxon>
        <taxon>Planctomycetia</taxon>
        <taxon>Isosphaerales</taxon>
        <taxon>Isosphaeraceae</taxon>
        <taxon>Paludisphaera</taxon>
    </lineage>
</organism>
<evidence type="ECO:0000256" key="6">
    <source>
        <dbReference type="SAM" id="MobiDB-lite"/>
    </source>
</evidence>
<dbReference type="GO" id="GO:0004674">
    <property type="term" value="F:protein serine/threonine kinase activity"/>
    <property type="evidence" value="ECO:0007669"/>
    <property type="project" value="UniProtKB-EC"/>
</dbReference>
<dbReference type="EMBL" id="JARRAG010000002">
    <property type="protein sequence ID" value="MDG3005218.1"/>
    <property type="molecule type" value="Genomic_DNA"/>
</dbReference>
<feature type="binding site" evidence="5">
    <location>
        <position position="117"/>
    </location>
    <ligand>
        <name>ATP</name>
        <dbReference type="ChEBI" id="CHEBI:30616"/>
    </ligand>
</feature>
<keyword evidence="7" id="KW-1133">Transmembrane helix</keyword>
<dbReference type="EC" id="2.7.11.1" evidence="9"/>
<dbReference type="Pfam" id="PF00069">
    <property type="entry name" value="Pkinase"/>
    <property type="match status" value="1"/>
</dbReference>
<evidence type="ECO:0000313" key="9">
    <source>
        <dbReference type="EMBL" id="MDG3005218.1"/>
    </source>
</evidence>
<dbReference type="RefSeq" id="WP_277861563.1">
    <property type="nucleotide sequence ID" value="NZ_JARRAG010000002.1"/>
</dbReference>
<keyword evidence="1 9" id="KW-0808">Transferase</keyword>